<dbReference type="Gene3D" id="3.40.50.80">
    <property type="entry name" value="Nucleotide-binding domain of ferredoxin-NADP reductase (FNR) module"/>
    <property type="match status" value="1"/>
</dbReference>
<accession>A0A5R9C858</accession>
<dbReference type="OrthoDB" id="573132at2"/>
<sequence length="235" mass="27519">MNLTFLKGHFNQNLARVQSVENPKDRYYIINMTIPEALDWEAGDYALFSFFDQNNKQFLKFHPFYFASIPKEQKLVVGLKTKNPPNLFEEKVLSMNSEDRVKIKGPYSSHIIKETNTQPLVLIANGINIIPIRAFLKNLKSDSLQPVALIYISRDFYLFREELDSIAKRNHSIKIHYVFDHSESSKILKQLVQKYGNNAFYYIYGSNKTISYANQDLKQLSIHKKQIITNQLKRY</sequence>
<dbReference type="Pfam" id="PF08022">
    <property type="entry name" value="FAD_binding_8"/>
    <property type="match status" value="1"/>
</dbReference>
<dbReference type="Proteomes" id="UP000307201">
    <property type="component" value="Unassembled WGS sequence"/>
</dbReference>
<dbReference type="SUPFAM" id="SSF52343">
    <property type="entry name" value="Ferredoxin reductase-like, C-terminal NADP-linked domain"/>
    <property type="match status" value="1"/>
</dbReference>
<evidence type="ECO:0000313" key="2">
    <source>
        <dbReference type="EMBL" id="TLQ09440.1"/>
    </source>
</evidence>
<dbReference type="PANTHER" id="PTHR47354">
    <property type="entry name" value="NADH OXIDOREDUCTASE HCR"/>
    <property type="match status" value="1"/>
</dbReference>
<dbReference type="InterPro" id="IPR013112">
    <property type="entry name" value="FAD-bd_8"/>
</dbReference>
<feature type="domain" description="FAD-binding 8" evidence="1">
    <location>
        <begin position="28"/>
        <end position="109"/>
    </location>
</feature>
<dbReference type="STRING" id="191770.SAMN04488013_11174"/>
<dbReference type="EMBL" id="VBTE01000002">
    <property type="protein sequence ID" value="TLQ09440.1"/>
    <property type="molecule type" value="Genomic_DNA"/>
</dbReference>
<dbReference type="GO" id="GO:0016491">
    <property type="term" value="F:oxidoreductase activity"/>
    <property type="evidence" value="ECO:0007669"/>
    <property type="project" value="InterPro"/>
</dbReference>
<organism evidence="2 3">
    <name type="scientific">Marinilactibacillus psychrotolerans</name>
    <dbReference type="NCBI Taxonomy" id="191770"/>
    <lineage>
        <taxon>Bacteria</taxon>
        <taxon>Bacillati</taxon>
        <taxon>Bacillota</taxon>
        <taxon>Bacilli</taxon>
        <taxon>Lactobacillales</taxon>
        <taxon>Carnobacteriaceae</taxon>
        <taxon>Marinilactibacillus</taxon>
    </lineage>
</organism>
<name>A0A5R9C858_9LACT</name>
<dbReference type="InterPro" id="IPR017938">
    <property type="entry name" value="Riboflavin_synthase-like_b-brl"/>
</dbReference>
<dbReference type="InterPro" id="IPR039261">
    <property type="entry name" value="FNR_nucleotide-bd"/>
</dbReference>
<comment type="caution">
    <text evidence="2">The sequence shown here is derived from an EMBL/GenBank/DDBJ whole genome shotgun (WGS) entry which is preliminary data.</text>
</comment>
<evidence type="ECO:0000259" key="1">
    <source>
        <dbReference type="Pfam" id="PF08022"/>
    </source>
</evidence>
<dbReference type="RefSeq" id="WP_138470613.1">
    <property type="nucleotide sequence ID" value="NZ_JBGQQG010000089.1"/>
</dbReference>
<proteinExistence type="predicted"/>
<gene>
    <name evidence="2" type="ORF">FEZ48_01430</name>
</gene>
<dbReference type="PANTHER" id="PTHR47354:SF5">
    <property type="entry name" value="PROTEIN RFBI"/>
    <property type="match status" value="1"/>
</dbReference>
<reference evidence="2 3" key="1">
    <citation type="submission" date="2019-05" db="EMBL/GenBank/DDBJ databases">
        <title>The metagenome of a microbial culture collection derived from dairy environment covers the genomic content of the human microbiome.</title>
        <authorList>
            <person name="Roder T."/>
            <person name="Wuthrich D."/>
            <person name="Sattari Z."/>
            <person name="Von Ah U."/>
            <person name="Bar C."/>
            <person name="Ronchi F."/>
            <person name="Macpherson A.J."/>
            <person name="Ganal-Vonarburg S.C."/>
            <person name="Bruggmann R."/>
            <person name="Vergeres G."/>
        </authorList>
    </citation>
    <scope>NUCLEOTIDE SEQUENCE [LARGE SCALE GENOMIC DNA]</scope>
    <source>
        <strain evidence="2 3">FAM 24235</strain>
    </source>
</reference>
<protein>
    <submittedName>
        <fullName evidence="2">FAD-dependent oxidoreductase</fullName>
    </submittedName>
</protein>
<dbReference type="InterPro" id="IPR050415">
    <property type="entry name" value="MRET"/>
</dbReference>
<evidence type="ECO:0000313" key="3">
    <source>
        <dbReference type="Proteomes" id="UP000307201"/>
    </source>
</evidence>
<dbReference type="Gene3D" id="2.40.30.10">
    <property type="entry name" value="Translation factors"/>
    <property type="match status" value="1"/>
</dbReference>
<dbReference type="CDD" id="cd00322">
    <property type="entry name" value="FNR_like"/>
    <property type="match status" value="1"/>
</dbReference>
<dbReference type="AlphaFoldDB" id="A0A5R9C858"/>
<dbReference type="SUPFAM" id="SSF63380">
    <property type="entry name" value="Riboflavin synthase domain-like"/>
    <property type="match status" value="1"/>
</dbReference>